<keyword evidence="2" id="KW-1133">Transmembrane helix</keyword>
<dbReference type="OrthoDB" id="10005394at2"/>
<feature type="compositionally biased region" description="Basic and acidic residues" evidence="1">
    <location>
        <begin position="279"/>
        <end position="299"/>
    </location>
</feature>
<feature type="compositionally biased region" description="Basic residues" evidence="1">
    <location>
        <begin position="61"/>
        <end position="70"/>
    </location>
</feature>
<dbReference type="AlphaFoldDB" id="A0A0H3D3D7"/>
<protein>
    <submittedName>
        <fullName evidence="3">Uncharacterized protein</fullName>
    </submittedName>
</protein>
<feature type="region of interest" description="Disordered" evidence="1">
    <location>
        <begin position="1"/>
        <end position="77"/>
    </location>
</feature>
<name>A0A0H3D3D7_AMYMU</name>
<proteinExistence type="predicted"/>
<keyword evidence="2" id="KW-0472">Membrane</keyword>
<dbReference type="EMBL" id="CP002000">
    <property type="protein sequence ID" value="ADJ44677.1"/>
    <property type="molecule type" value="Genomic_DNA"/>
</dbReference>
<evidence type="ECO:0000256" key="2">
    <source>
        <dbReference type="SAM" id="Phobius"/>
    </source>
</evidence>
<sequence>MGAEQAGLAPAGGADDHAEAIPVQDLFGGHPVRDTPRRWHGRPRSRLADQGGDRPHEFPGRRRPRARLPHPHPLTNVDLGERRRVPWQHTRVRVFSSRPDGGRDVVVDQGVGRTACRVGPRPAPGGSAGLGGLQQIGPVSLGRSGDAGLFAPDPYQREDGGQTACRWRFGLRKIFCQPVAEPLPPEIGDEIRRFAQDPFGFVLRQRTESGFAARGVGLTPESAQLVVQTPLTPRSDVSLPAAIPPPQRVKSPPEAACSVAHELPASPVRYPRLAGADEGSPHRPTTEEEPMHNRKRGCDENATTPEQIGARSGEELHRRATNAGSPVLARVIGLAVTGDRETFVRIVSLFILVVGAVVLIGTVLPWLAAAAAGGSSAWTARRARRRAGTDDADPLLTSCQ</sequence>
<accession>A0A0H3D3D7</accession>
<gene>
    <name evidence="3" type="ordered locus">AMED_2882</name>
</gene>
<dbReference type="KEGG" id="amd:AMED_2882"/>
<dbReference type="Proteomes" id="UP000000328">
    <property type="component" value="Chromosome"/>
</dbReference>
<feature type="region of interest" description="Disordered" evidence="1">
    <location>
        <begin position="271"/>
        <end position="319"/>
    </location>
</feature>
<reference evidence="3 4" key="1">
    <citation type="journal article" date="2010" name="Cell Res.">
        <title>Complete genome sequence of the rifamycin SV-producing Amycolatopsis mediterranei U32 revealed its genetic characteristics in phylogeny and metabolism.</title>
        <authorList>
            <person name="Zhao W."/>
            <person name="Zhong Y."/>
            <person name="Yuan H."/>
            <person name="Wang J."/>
            <person name="Zheng H."/>
            <person name="Wang Y."/>
            <person name="Cen X."/>
            <person name="Xu F."/>
            <person name="Bai J."/>
            <person name="Han X."/>
            <person name="Lu G."/>
            <person name="Zhu Y."/>
            <person name="Shao Z."/>
            <person name="Yan H."/>
            <person name="Li C."/>
            <person name="Peng N."/>
            <person name="Zhang Z."/>
            <person name="Zhang Y."/>
            <person name="Lin W."/>
            <person name="Fan Y."/>
            <person name="Qin Z."/>
            <person name="Hu Y."/>
            <person name="Zhu B."/>
            <person name="Wang S."/>
            <person name="Ding X."/>
            <person name="Zhao G.P."/>
        </authorList>
    </citation>
    <scope>NUCLEOTIDE SEQUENCE [LARGE SCALE GENOMIC DNA]</scope>
    <source>
        <strain evidence="4">U-32</strain>
    </source>
</reference>
<keyword evidence="2" id="KW-0812">Transmembrane</keyword>
<organism evidence="3 4">
    <name type="scientific">Amycolatopsis mediterranei (strain U-32)</name>
    <dbReference type="NCBI Taxonomy" id="749927"/>
    <lineage>
        <taxon>Bacteria</taxon>
        <taxon>Bacillati</taxon>
        <taxon>Actinomycetota</taxon>
        <taxon>Actinomycetes</taxon>
        <taxon>Pseudonocardiales</taxon>
        <taxon>Pseudonocardiaceae</taxon>
        <taxon>Amycolatopsis</taxon>
    </lineage>
</organism>
<dbReference type="HOGENOM" id="CLU_688197_0_0_11"/>
<feature type="transmembrane region" description="Helical" evidence="2">
    <location>
        <begin position="349"/>
        <end position="378"/>
    </location>
</feature>
<evidence type="ECO:0000313" key="4">
    <source>
        <dbReference type="Proteomes" id="UP000000328"/>
    </source>
</evidence>
<feature type="compositionally biased region" description="Basic and acidic residues" evidence="1">
    <location>
        <begin position="51"/>
        <end position="60"/>
    </location>
</feature>
<dbReference type="PATRIC" id="fig|749927.5.peg.2976"/>
<evidence type="ECO:0000313" key="3">
    <source>
        <dbReference type="EMBL" id="ADJ44677.1"/>
    </source>
</evidence>
<evidence type="ECO:0000256" key="1">
    <source>
        <dbReference type="SAM" id="MobiDB-lite"/>
    </source>
</evidence>